<evidence type="ECO:0000313" key="3">
    <source>
        <dbReference type="EMBL" id="RVU05352.1"/>
    </source>
</evidence>
<dbReference type="PANTHER" id="PTHR42923">
    <property type="entry name" value="PROTOPORPHYRINOGEN OXIDASE"/>
    <property type="match status" value="1"/>
</dbReference>
<feature type="signal peptide" evidence="1">
    <location>
        <begin position="1"/>
        <end position="24"/>
    </location>
</feature>
<dbReference type="InterPro" id="IPR002937">
    <property type="entry name" value="Amino_oxidase"/>
</dbReference>
<dbReference type="PROSITE" id="PS51318">
    <property type="entry name" value="TAT"/>
    <property type="match status" value="1"/>
</dbReference>
<dbReference type="SUPFAM" id="SSF51905">
    <property type="entry name" value="FAD/NAD(P)-binding domain"/>
    <property type="match status" value="1"/>
</dbReference>
<dbReference type="EMBL" id="SACO01000005">
    <property type="protein sequence ID" value="RVU05352.1"/>
    <property type="molecule type" value="Genomic_DNA"/>
</dbReference>
<dbReference type="Pfam" id="PF01593">
    <property type="entry name" value="Amino_oxidase"/>
    <property type="match status" value="1"/>
</dbReference>
<proteinExistence type="predicted"/>
<dbReference type="AlphaFoldDB" id="A0A437N609"/>
<organism evidence="3 4">
    <name type="scientific">Novosphingobium umbonatum</name>
    <dbReference type="NCBI Taxonomy" id="1908524"/>
    <lineage>
        <taxon>Bacteria</taxon>
        <taxon>Pseudomonadati</taxon>
        <taxon>Pseudomonadota</taxon>
        <taxon>Alphaproteobacteria</taxon>
        <taxon>Sphingomonadales</taxon>
        <taxon>Sphingomonadaceae</taxon>
        <taxon>Novosphingobium</taxon>
    </lineage>
</organism>
<dbReference type="InterPro" id="IPR006311">
    <property type="entry name" value="TAT_signal"/>
</dbReference>
<keyword evidence="4" id="KW-1185">Reference proteome</keyword>
<dbReference type="Proteomes" id="UP000282837">
    <property type="component" value="Unassembled WGS sequence"/>
</dbReference>
<dbReference type="RefSeq" id="WP_127708343.1">
    <property type="nucleotide sequence ID" value="NZ_SACO01000005.1"/>
</dbReference>
<evidence type="ECO:0000259" key="2">
    <source>
        <dbReference type="Pfam" id="PF01593"/>
    </source>
</evidence>
<feature type="domain" description="Amine oxidase" evidence="2">
    <location>
        <begin position="74"/>
        <end position="358"/>
    </location>
</feature>
<dbReference type="InterPro" id="IPR036188">
    <property type="entry name" value="FAD/NAD-bd_sf"/>
</dbReference>
<name>A0A437N609_9SPHN</name>
<feature type="chain" id="PRO_5019165742" evidence="1">
    <location>
        <begin position="25"/>
        <end position="540"/>
    </location>
</feature>
<dbReference type="PROSITE" id="PS51257">
    <property type="entry name" value="PROKAR_LIPOPROTEIN"/>
    <property type="match status" value="1"/>
</dbReference>
<protein>
    <submittedName>
        <fullName evidence="3">Twin-arginine translocation pathway signal protein</fullName>
    </submittedName>
</protein>
<dbReference type="GO" id="GO:0016491">
    <property type="term" value="F:oxidoreductase activity"/>
    <property type="evidence" value="ECO:0007669"/>
    <property type="project" value="InterPro"/>
</dbReference>
<dbReference type="PANTHER" id="PTHR42923:SF39">
    <property type="entry name" value="AMINO OXIDASE"/>
    <property type="match status" value="1"/>
</dbReference>
<evidence type="ECO:0000256" key="1">
    <source>
        <dbReference type="SAM" id="SignalP"/>
    </source>
</evidence>
<sequence length="540" mass="57592">MKAEMRRRSVLAGGAAMMATGALGGCASAPAYGPFAGQLLGADVARGHALRDGRLPAASGLERRIPLLVLGGGVAGLAAGWRLREAGFDDFALLELEREAGGNARAGANAQTAFPWGAHYLPVPGKEAVALRHMLRQFGMITGEDASGAPIYDPYQLCADLEERLLWRGEWQEGLYPSTYLSAQDKAQRDRFTAAMEAFRKAIGRDGRTAFASPSRLSSADPAYTALDGISFAAWLAGQGFNSAPLLAYVRYACRDDYGCEPEAVSAWAGIHYFAGRRGWASDGAGESVLTWPEGNARLARLMAGRVGAERIHSNTSVLRVARDGADVLVDAHDHASGHTQRWRARAVVLAMPDFVARHVATDFAGVKGLTYAPWVVANVAVSRLPSGDGVPLAWDNVAAGSESLGYVVATHQTRSNGEAVGVLTWYNALSRGDPAAERRAMLARSLPQWQAIVAQDLLAMNPELEGLIERIDVWRWGHAMVRPTVGLRAALAGVAQNGPVFRAHSDLCGLSLFEEAHDSGVQAAERAMGWLGHVHEALA</sequence>
<keyword evidence="1" id="KW-0732">Signal</keyword>
<accession>A0A437N609</accession>
<dbReference type="OrthoDB" id="231484at2"/>
<comment type="caution">
    <text evidence="3">The sequence shown here is derived from an EMBL/GenBank/DDBJ whole genome shotgun (WGS) entry which is preliminary data.</text>
</comment>
<dbReference type="Gene3D" id="3.50.50.60">
    <property type="entry name" value="FAD/NAD(P)-binding domain"/>
    <property type="match status" value="1"/>
</dbReference>
<gene>
    <name evidence="3" type="ORF">EOE18_08550</name>
</gene>
<evidence type="ECO:0000313" key="4">
    <source>
        <dbReference type="Proteomes" id="UP000282837"/>
    </source>
</evidence>
<reference evidence="3 4" key="1">
    <citation type="submission" date="2019-01" db="EMBL/GenBank/DDBJ databases">
        <authorList>
            <person name="Chen W.-M."/>
        </authorList>
    </citation>
    <scope>NUCLEOTIDE SEQUENCE [LARGE SCALE GENOMIC DNA]</scope>
    <source>
        <strain evidence="3 4">FSY-9</strain>
    </source>
</reference>
<dbReference type="InterPro" id="IPR050464">
    <property type="entry name" value="Zeta_carotene_desat/Oxidored"/>
</dbReference>